<evidence type="ECO:0000313" key="2">
    <source>
        <dbReference type="Proteomes" id="UP001189429"/>
    </source>
</evidence>
<dbReference type="EMBL" id="CAUYUJ010002604">
    <property type="protein sequence ID" value="CAK0801523.1"/>
    <property type="molecule type" value="Genomic_DNA"/>
</dbReference>
<protein>
    <submittedName>
        <fullName evidence="1">Uncharacterized protein</fullName>
    </submittedName>
</protein>
<accession>A0ABN9QE06</accession>
<proteinExistence type="predicted"/>
<keyword evidence="2" id="KW-1185">Reference proteome</keyword>
<evidence type="ECO:0000313" key="1">
    <source>
        <dbReference type="EMBL" id="CAK0801523.1"/>
    </source>
</evidence>
<sequence length="161" mass="18198">MPAMAPARRGRRSRAKVAAARGPARRRWAVDAAPAAFGRMSSLQLESVRPRARKLYQASWEAFEEWASAQKLPIESEDDLETAMLDYFDCKYFDGVHSSLGGRLVCAACYLRPEVSRQRGARLARVRQALRGWCLRAPSQSRLPTPWEVVCLLADFFVRRG</sequence>
<comment type="caution">
    <text evidence="1">The sequence shown here is derived from an EMBL/GenBank/DDBJ whole genome shotgun (WGS) entry which is preliminary data.</text>
</comment>
<dbReference type="Proteomes" id="UP001189429">
    <property type="component" value="Unassembled WGS sequence"/>
</dbReference>
<reference evidence="1" key="1">
    <citation type="submission" date="2023-10" db="EMBL/GenBank/DDBJ databases">
        <authorList>
            <person name="Chen Y."/>
            <person name="Shah S."/>
            <person name="Dougan E. K."/>
            <person name="Thang M."/>
            <person name="Chan C."/>
        </authorList>
    </citation>
    <scope>NUCLEOTIDE SEQUENCE [LARGE SCALE GENOMIC DNA]</scope>
</reference>
<organism evidence="1 2">
    <name type="scientific">Prorocentrum cordatum</name>
    <dbReference type="NCBI Taxonomy" id="2364126"/>
    <lineage>
        <taxon>Eukaryota</taxon>
        <taxon>Sar</taxon>
        <taxon>Alveolata</taxon>
        <taxon>Dinophyceae</taxon>
        <taxon>Prorocentrales</taxon>
        <taxon>Prorocentraceae</taxon>
        <taxon>Prorocentrum</taxon>
    </lineage>
</organism>
<name>A0ABN9QE06_9DINO</name>
<gene>
    <name evidence="1" type="ORF">PCOR1329_LOCUS9376</name>
</gene>